<name>A0A8S1ERK6_9PELO</name>
<dbReference type="InterPro" id="IPR009003">
    <property type="entry name" value="Peptidase_S1_PA"/>
</dbReference>
<dbReference type="OrthoDB" id="5835471at2759"/>
<reference evidence="1 2" key="1">
    <citation type="submission" date="2020-04" db="EMBL/GenBank/DDBJ databases">
        <authorList>
            <person name="Laetsch R D."/>
            <person name="Stevens L."/>
            <person name="Kumar S."/>
            <person name="Blaxter L. M."/>
        </authorList>
    </citation>
    <scope>NUCLEOTIDE SEQUENCE [LARGE SCALE GENOMIC DNA]</scope>
</reference>
<comment type="caution">
    <text evidence="1">The sequence shown here is derived from an EMBL/GenBank/DDBJ whole genome shotgun (WGS) entry which is preliminary data.</text>
</comment>
<dbReference type="AlphaFoldDB" id="A0A8S1ERK6"/>
<accession>A0A8S1ERK6</accession>
<organism evidence="1 2">
    <name type="scientific">Caenorhabditis bovis</name>
    <dbReference type="NCBI Taxonomy" id="2654633"/>
    <lineage>
        <taxon>Eukaryota</taxon>
        <taxon>Metazoa</taxon>
        <taxon>Ecdysozoa</taxon>
        <taxon>Nematoda</taxon>
        <taxon>Chromadorea</taxon>
        <taxon>Rhabditida</taxon>
        <taxon>Rhabditina</taxon>
        <taxon>Rhabditomorpha</taxon>
        <taxon>Rhabditoidea</taxon>
        <taxon>Rhabditidae</taxon>
        <taxon>Peloderinae</taxon>
        <taxon>Caenorhabditis</taxon>
    </lineage>
</organism>
<dbReference type="EMBL" id="CADEPM010000005">
    <property type="protein sequence ID" value="CAB3406286.1"/>
    <property type="molecule type" value="Genomic_DNA"/>
</dbReference>
<dbReference type="SUPFAM" id="SSF50494">
    <property type="entry name" value="Trypsin-like serine proteases"/>
    <property type="match status" value="1"/>
</dbReference>
<dbReference type="Gene3D" id="2.40.10.10">
    <property type="entry name" value="Trypsin-like serine proteases"/>
    <property type="match status" value="1"/>
</dbReference>
<proteinExistence type="predicted"/>
<dbReference type="Proteomes" id="UP000494206">
    <property type="component" value="Unassembled WGS sequence"/>
</dbReference>
<gene>
    <name evidence="1" type="ORF">CBOVIS_LOCUS8378</name>
</gene>
<protein>
    <submittedName>
        <fullName evidence="1">Uncharacterized protein</fullName>
    </submittedName>
</protein>
<keyword evidence="2" id="KW-1185">Reference proteome</keyword>
<sequence length="221" mass="24796">MEEQSALMLEKMLFTSSKPDENVHRCVVAIDDTHAASFRHGQHSRLQMNETVMLYNVLNPVIRYESTVAAVSESYDIIVFKLKKDKFESFPRGVGRLFRGREYLQLGVDSRREPNWKHGIISHEKRGFYVGTSHGQVGDSGSGIFDSSGLFLGISVGKKCFSFCDWKNMPVGEIADHHPDTQIISSEVIFAFSGIIDDEVIRAKQGKCACLHGQAISTDFF</sequence>
<dbReference type="InterPro" id="IPR043504">
    <property type="entry name" value="Peptidase_S1_PA_chymotrypsin"/>
</dbReference>
<evidence type="ECO:0000313" key="2">
    <source>
        <dbReference type="Proteomes" id="UP000494206"/>
    </source>
</evidence>
<evidence type="ECO:0000313" key="1">
    <source>
        <dbReference type="EMBL" id="CAB3406286.1"/>
    </source>
</evidence>